<accession>A0A2V4N6J6</accession>
<evidence type="ECO:0000313" key="1">
    <source>
        <dbReference type="EMBL" id="PYC78619.1"/>
    </source>
</evidence>
<sequence>MNVSLHHPRITAGRTLTAPFNRLDALTDLRQLGHVLDAQAIGGATDAELDATLSVMGEVHERIAAHLRSNPGQVVQLRRVSLRARVDQSYRFFDAAA</sequence>
<dbReference type="AlphaFoldDB" id="A0A2V4N6J6"/>
<protein>
    <submittedName>
        <fullName evidence="1">Uncharacterized protein</fullName>
    </submittedName>
</protein>
<dbReference type="Proteomes" id="UP000248039">
    <property type="component" value="Unassembled WGS sequence"/>
</dbReference>
<keyword evidence="2" id="KW-1185">Reference proteome</keyword>
<name>A0A2V4N6J6_9ACTN</name>
<reference evidence="1 2" key="1">
    <citation type="submission" date="2018-03" db="EMBL/GenBank/DDBJ databases">
        <title>Bioinformatic expansion and discovery of thiopeptide antibiotics.</title>
        <authorList>
            <person name="Schwalen C.J."/>
            <person name="Hudson G.A."/>
            <person name="Mitchell D.A."/>
        </authorList>
    </citation>
    <scope>NUCLEOTIDE SEQUENCE [LARGE SCALE GENOMIC DNA]</scope>
    <source>
        <strain evidence="1 2">ATCC 21389</strain>
    </source>
</reference>
<evidence type="ECO:0000313" key="2">
    <source>
        <dbReference type="Proteomes" id="UP000248039"/>
    </source>
</evidence>
<comment type="caution">
    <text evidence="1">The sequence shown here is derived from an EMBL/GenBank/DDBJ whole genome shotgun (WGS) entry which is preliminary data.</text>
</comment>
<dbReference type="EMBL" id="PYBW01000049">
    <property type="protein sequence ID" value="PYC78619.1"/>
    <property type="molecule type" value="Genomic_DNA"/>
</dbReference>
<proteinExistence type="predicted"/>
<organism evidence="1 2">
    <name type="scientific">Streptomyces tateyamensis</name>
    <dbReference type="NCBI Taxonomy" id="565073"/>
    <lineage>
        <taxon>Bacteria</taxon>
        <taxon>Bacillati</taxon>
        <taxon>Actinomycetota</taxon>
        <taxon>Actinomycetes</taxon>
        <taxon>Kitasatosporales</taxon>
        <taxon>Streptomycetaceae</taxon>
        <taxon>Streptomyces</taxon>
    </lineage>
</organism>
<dbReference type="RefSeq" id="WP_110670197.1">
    <property type="nucleotide sequence ID" value="NZ_PYBW01000049.1"/>
</dbReference>
<gene>
    <name evidence="1" type="ORF">C7C46_16095</name>
</gene>